<dbReference type="OrthoDB" id="6431331at2759"/>
<dbReference type="EMBL" id="HE796872">
    <property type="protein sequence ID" value="CCL98224.1"/>
    <property type="molecule type" value="Genomic_DNA"/>
</dbReference>
<keyword evidence="1" id="KW-0378">Hydrolase</keyword>
<gene>
    <name evidence="4" type="ORF">FIBRA_00218</name>
</gene>
<organism evidence="4 5">
    <name type="scientific">Fibroporia radiculosa</name>
    <dbReference type="NCBI Taxonomy" id="599839"/>
    <lineage>
        <taxon>Eukaryota</taxon>
        <taxon>Fungi</taxon>
        <taxon>Dikarya</taxon>
        <taxon>Basidiomycota</taxon>
        <taxon>Agaricomycotina</taxon>
        <taxon>Agaricomycetes</taxon>
        <taxon>Polyporales</taxon>
        <taxon>Fibroporiaceae</taxon>
        <taxon>Fibroporia</taxon>
    </lineage>
</organism>
<dbReference type="InterPro" id="IPR000639">
    <property type="entry name" value="Epox_hydrolase-like"/>
</dbReference>
<dbReference type="AlphaFoldDB" id="J7S5U2"/>
<dbReference type="GeneID" id="24093135"/>
<dbReference type="GO" id="GO:0016787">
    <property type="term" value="F:hydrolase activity"/>
    <property type="evidence" value="ECO:0007669"/>
    <property type="project" value="UniProtKB-KW"/>
</dbReference>
<dbReference type="PANTHER" id="PTHR43329">
    <property type="entry name" value="EPOXIDE HYDROLASE"/>
    <property type="match status" value="1"/>
</dbReference>
<name>J7S5U2_9APHY</name>
<dbReference type="InterPro" id="IPR029058">
    <property type="entry name" value="AB_hydrolase_fold"/>
</dbReference>
<dbReference type="Gene3D" id="3.40.50.1820">
    <property type="entry name" value="alpha/beta hydrolase"/>
    <property type="match status" value="1"/>
</dbReference>
<dbReference type="SUPFAM" id="SSF53474">
    <property type="entry name" value="alpha/beta-Hydrolases"/>
    <property type="match status" value="1"/>
</dbReference>
<protein>
    <recommendedName>
        <fullName evidence="3">AB hydrolase-1 domain-containing protein</fullName>
    </recommendedName>
</protein>
<dbReference type="RefSeq" id="XP_012177507.1">
    <property type="nucleotide sequence ID" value="XM_012322117.1"/>
</dbReference>
<dbReference type="STRING" id="599839.J7S5U2"/>
<dbReference type="PRINTS" id="PR00412">
    <property type="entry name" value="EPOXHYDRLASE"/>
</dbReference>
<accession>J7S5U2</accession>
<comment type="similarity">
    <text evidence="2">Belongs to the AB hydrolase superfamily. Epoxide hydrolase family.</text>
</comment>
<dbReference type="HOGENOM" id="CLU_020336_7_4_1"/>
<dbReference type="Pfam" id="PF00561">
    <property type="entry name" value="Abhydrolase_1"/>
    <property type="match status" value="1"/>
</dbReference>
<evidence type="ECO:0000313" key="4">
    <source>
        <dbReference type="EMBL" id="CCL98224.1"/>
    </source>
</evidence>
<evidence type="ECO:0000313" key="5">
    <source>
        <dbReference type="Proteomes" id="UP000006352"/>
    </source>
</evidence>
<keyword evidence="5" id="KW-1185">Reference proteome</keyword>
<evidence type="ECO:0000259" key="3">
    <source>
        <dbReference type="Pfam" id="PF00561"/>
    </source>
</evidence>
<dbReference type="InterPro" id="IPR000073">
    <property type="entry name" value="AB_hydrolase_1"/>
</dbReference>
<dbReference type="InParanoid" id="J7S5U2"/>
<proteinExistence type="inferred from homology"/>
<evidence type="ECO:0000256" key="1">
    <source>
        <dbReference type="ARBA" id="ARBA00022801"/>
    </source>
</evidence>
<sequence length="389" mass="43242">MATRPDGLLDEIISRLLPVNDLNMHILEAGDPSLPLVILLHGFPELAYSWRKVIVPIAQMGFHVVAPDMRGYGQTTSRTAPSFPIRFEDDLGPFRVINIVRDVVALVFALGYTSVASIVGHDMGSGVAALCALIRPAMFRSLVIMSTPFPGPPPLLFKVDPVKPPPSPLNIFSPEVKVQLAALDPPRKYYVPYFAGEDANRDMMNAPRGLHAFIRAYYHMKSADWPLNEPRPLDSPDPAKVAELPHYYMMPLEATMPQAVEPHAPSADEVAANTWLTERELAVYVSEYGRTGFQGGLNGYRAYQPQYFQELQIFSGQKIEVPAMFLAGKQDWGVFQIPGALDRMKSQACSNLAEEDLVLVDGAGHWVQQEKPERTVLELKRFFAKVSIQ</sequence>
<evidence type="ECO:0000256" key="2">
    <source>
        <dbReference type="ARBA" id="ARBA00038334"/>
    </source>
</evidence>
<feature type="domain" description="AB hydrolase-1" evidence="3">
    <location>
        <begin position="35"/>
        <end position="154"/>
    </location>
</feature>
<dbReference type="Proteomes" id="UP000006352">
    <property type="component" value="Unassembled WGS sequence"/>
</dbReference>
<reference evidence="4 5" key="1">
    <citation type="journal article" date="2012" name="Appl. Environ. Microbiol.">
        <title>Short-read sequencing for genomic analysis of the brown rot fungus Fibroporia radiculosa.</title>
        <authorList>
            <person name="Tang J.D."/>
            <person name="Perkins A.D."/>
            <person name="Sonstegard T.S."/>
            <person name="Schroeder S.G."/>
            <person name="Burgess S.C."/>
            <person name="Diehl S.V."/>
        </authorList>
    </citation>
    <scope>NUCLEOTIDE SEQUENCE [LARGE SCALE GENOMIC DNA]</scope>
    <source>
        <strain evidence="4 5">TFFH 294</strain>
    </source>
</reference>